<evidence type="ECO:0000313" key="1">
    <source>
        <dbReference type="EMBL" id="SOQ54388.1"/>
    </source>
</evidence>
<protein>
    <submittedName>
        <fullName evidence="1">SFRICE_041068</fullName>
    </submittedName>
</protein>
<dbReference type="EMBL" id="ODYU01009749">
    <property type="protein sequence ID" value="SOQ54388.1"/>
    <property type="molecule type" value="Genomic_DNA"/>
</dbReference>
<organism evidence="1">
    <name type="scientific">Spodoptera frugiperda</name>
    <name type="common">Fall armyworm</name>
    <dbReference type="NCBI Taxonomy" id="7108"/>
    <lineage>
        <taxon>Eukaryota</taxon>
        <taxon>Metazoa</taxon>
        <taxon>Ecdysozoa</taxon>
        <taxon>Arthropoda</taxon>
        <taxon>Hexapoda</taxon>
        <taxon>Insecta</taxon>
        <taxon>Pterygota</taxon>
        <taxon>Neoptera</taxon>
        <taxon>Endopterygota</taxon>
        <taxon>Lepidoptera</taxon>
        <taxon>Glossata</taxon>
        <taxon>Ditrysia</taxon>
        <taxon>Noctuoidea</taxon>
        <taxon>Noctuidae</taxon>
        <taxon>Amphipyrinae</taxon>
        <taxon>Spodoptera</taxon>
    </lineage>
</organism>
<sequence>MTMLIYVTIKICNRCPTGFIRRRSPNDGNAYIQIFNKCFDNSSRRRTTQVAIPVRDLDYTTACVTDDEDNVIVASYSKIRR</sequence>
<dbReference type="AlphaFoldDB" id="A0A2H1WMY1"/>
<proteinExistence type="predicted"/>
<name>A0A2H1WMY1_SPOFR</name>
<reference evidence="1" key="1">
    <citation type="submission" date="2016-07" db="EMBL/GenBank/DDBJ databases">
        <authorList>
            <person name="Bretaudeau A."/>
        </authorList>
    </citation>
    <scope>NUCLEOTIDE SEQUENCE</scope>
    <source>
        <strain evidence="1">Rice</strain>
        <tissue evidence="1">Whole body</tissue>
    </source>
</reference>
<gene>
    <name evidence="1" type="ORF">SFRICE_041068</name>
</gene>
<accession>A0A2H1WMY1</accession>